<dbReference type="EMBL" id="BSXW01000152">
    <property type="protein sequence ID" value="GMF13314.1"/>
    <property type="molecule type" value="Genomic_DNA"/>
</dbReference>
<feature type="compositionally biased region" description="Basic and acidic residues" evidence="1">
    <location>
        <begin position="233"/>
        <end position="242"/>
    </location>
</feature>
<feature type="region of interest" description="Disordered" evidence="1">
    <location>
        <begin position="233"/>
        <end position="252"/>
    </location>
</feature>
<accession>A0A9W6THH0</accession>
<feature type="compositionally biased region" description="Low complexity" evidence="1">
    <location>
        <begin position="68"/>
        <end position="79"/>
    </location>
</feature>
<comment type="caution">
    <text evidence="2">The sequence shown here is derived from an EMBL/GenBank/DDBJ whole genome shotgun (WGS) entry which is preliminary data.</text>
</comment>
<gene>
    <name evidence="2" type="ORF">Plil01_000380000</name>
</gene>
<keyword evidence="3" id="KW-1185">Reference proteome</keyword>
<evidence type="ECO:0000313" key="2">
    <source>
        <dbReference type="EMBL" id="GMF13314.1"/>
    </source>
</evidence>
<sequence length="252" mass="28603">MELEDALLLGMAFGPRELEAQAEWLAVPEAVRGSLLLVAKELRRLQRLLLANLPALQRSHPADRAQDLQDQLQQLQDAQDQAERRHRRTQQKLASLWGQVAATAQAAADAHTQQAAAAERAASSWKAAETQLRILQDRVDQQDRTLRRRQDPTVDAAIHELQKGGSQEIRRLQRAFEAHDHRVEGRTTPIQQDEVRTAEHLNKTQDEKGRTRRKKHDGAAHVLLHQRYVEALKKQQQQDRGELSTVVEDVSA</sequence>
<dbReference type="OrthoDB" id="105591at2759"/>
<protein>
    <submittedName>
        <fullName evidence="2">Unnamed protein product</fullName>
    </submittedName>
</protein>
<proteinExistence type="predicted"/>
<dbReference type="AlphaFoldDB" id="A0A9W6THH0"/>
<evidence type="ECO:0000256" key="1">
    <source>
        <dbReference type="SAM" id="MobiDB-lite"/>
    </source>
</evidence>
<reference evidence="2" key="1">
    <citation type="submission" date="2023-04" db="EMBL/GenBank/DDBJ databases">
        <title>Phytophthora lilii NBRC 32176.</title>
        <authorList>
            <person name="Ichikawa N."/>
            <person name="Sato H."/>
            <person name="Tonouchi N."/>
        </authorList>
    </citation>
    <scope>NUCLEOTIDE SEQUENCE</scope>
    <source>
        <strain evidence="2">NBRC 32176</strain>
    </source>
</reference>
<dbReference type="Proteomes" id="UP001165083">
    <property type="component" value="Unassembled WGS sequence"/>
</dbReference>
<organism evidence="2 3">
    <name type="scientific">Phytophthora lilii</name>
    <dbReference type="NCBI Taxonomy" id="2077276"/>
    <lineage>
        <taxon>Eukaryota</taxon>
        <taxon>Sar</taxon>
        <taxon>Stramenopiles</taxon>
        <taxon>Oomycota</taxon>
        <taxon>Peronosporomycetes</taxon>
        <taxon>Peronosporales</taxon>
        <taxon>Peronosporaceae</taxon>
        <taxon>Phytophthora</taxon>
    </lineage>
</organism>
<feature type="region of interest" description="Disordered" evidence="1">
    <location>
        <begin position="61"/>
        <end position="90"/>
    </location>
</feature>
<evidence type="ECO:0000313" key="3">
    <source>
        <dbReference type="Proteomes" id="UP001165083"/>
    </source>
</evidence>
<name>A0A9W6THH0_9STRA</name>